<organism evidence="2 3">
    <name type="scientific">Hymenobacter negativus</name>
    <dbReference type="NCBI Taxonomy" id="2795026"/>
    <lineage>
        <taxon>Bacteria</taxon>
        <taxon>Pseudomonadati</taxon>
        <taxon>Bacteroidota</taxon>
        <taxon>Cytophagia</taxon>
        <taxon>Cytophagales</taxon>
        <taxon>Hymenobacteraceae</taxon>
        <taxon>Hymenobacter</taxon>
    </lineage>
</organism>
<comment type="caution">
    <text evidence="2">The sequence shown here is derived from an EMBL/GenBank/DDBJ whole genome shotgun (WGS) entry which is preliminary data.</text>
</comment>
<gene>
    <name evidence="2" type="ORF">J4E00_09020</name>
</gene>
<reference evidence="2 3" key="1">
    <citation type="submission" date="2021-03" db="EMBL/GenBank/DDBJ databases">
        <authorList>
            <person name="Kim M.K."/>
        </authorList>
    </citation>
    <scope>NUCLEOTIDE SEQUENCE [LARGE SCALE GENOMIC DNA]</scope>
    <source>
        <strain evidence="2 3">BT442</strain>
    </source>
</reference>
<evidence type="ECO:0000313" key="2">
    <source>
        <dbReference type="EMBL" id="MBO2009193.1"/>
    </source>
</evidence>
<evidence type="ECO:0008006" key="4">
    <source>
        <dbReference type="Google" id="ProtNLM"/>
    </source>
</evidence>
<name>A0ABS3QD88_9BACT</name>
<sequence length="56" mass="6253">MKNWKIWPFLLACALILTCTVAKVPEKGNKRFYGFGLALLAFPVVPLVLGGFSRKK</sequence>
<dbReference type="EMBL" id="JAGETZ010000003">
    <property type="protein sequence ID" value="MBO2009193.1"/>
    <property type="molecule type" value="Genomic_DNA"/>
</dbReference>
<keyword evidence="1" id="KW-0472">Membrane</keyword>
<protein>
    <recommendedName>
        <fullName evidence="4">Exosortase</fullName>
    </recommendedName>
</protein>
<keyword evidence="1" id="KW-1133">Transmembrane helix</keyword>
<dbReference type="RefSeq" id="WP_208174814.1">
    <property type="nucleotide sequence ID" value="NZ_JAGETZ010000003.1"/>
</dbReference>
<accession>A0ABS3QD88</accession>
<proteinExistence type="predicted"/>
<keyword evidence="3" id="KW-1185">Reference proteome</keyword>
<dbReference type="Proteomes" id="UP000664369">
    <property type="component" value="Unassembled WGS sequence"/>
</dbReference>
<feature type="transmembrane region" description="Helical" evidence="1">
    <location>
        <begin position="32"/>
        <end position="52"/>
    </location>
</feature>
<evidence type="ECO:0000313" key="3">
    <source>
        <dbReference type="Proteomes" id="UP000664369"/>
    </source>
</evidence>
<evidence type="ECO:0000256" key="1">
    <source>
        <dbReference type="SAM" id="Phobius"/>
    </source>
</evidence>
<keyword evidence="1" id="KW-0812">Transmembrane</keyword>